<dbReference type="SMART" id="SM00020">
    <property type="entry name" value="Tryp_SPc"/>
    <property type="match status" value="1"/>
</dbReference>
<dbReference type="InterPro" id="IPR001254">
    <property type="entry name" value="Trypsin_dom"/>
</dbReference>
<proteinExistence type="inferred from homology"/>
<dbReference type="STRING" id="4795.A0A225W477"/>
<dbReference type="PRINTS" id="PR00722">
    <property type="entry name" value="CHYMOTRYPSIN"/>
</dbReference>
<evidence type="ECO:0000256" key="7">
    <source>
        <dbReference type="ARBA" id="ARBA00023180"/>
    </source>
</evidence>
<evidence type="ECO:0000256" key="6">
    <source>
        <dbReference type="ARBA" id="ARBA00023157"/>
    </source>
</evidence>
<keyword evidence="11" id="KW-1185">Reference proteome</keyword>
<dbReference type="PROSITE" id="PS50240">
    <property type="entry name" value="TRYPSIN_DOM"/>
    <property type="match status" value="1"/>
</dbReference>
<evidence type="ECO:0000313" key="10">
    <source>
        <dbReference type="EMBL" id="OWZ12008.1"/>
    </source>
</evidence>
<evidence type="ECO:0000256" key="8">
    <source>
        <dbReference type="SAM" id="SignalP"/>
    </source>
</evidence>
<dbReference type="GO" id="GO:0004252">
    <property type="term" value="F:serine-type endopeptidase activity"/>
    <property type="evidence" value="ECO:0007669"/>
    <property type="project" value="InterPro"/>
</dbReference>
<keyword evidence="6" id="KW-1015">Disulfide bond</keyword>
<dbReference type="EMBL" id="NBNE01001969">
    <property type="protein sequence ID" value="OWZ12008.1"/>
    <property type="molecule type" value="Genomic_DNA"/>
</dbReference>
<feature type="domain" description="Peptidase S1" evidence="9">
    <location>
        <begin position="15"/>
        <end position="269"/>
    </location>
</feature>
<dbReference type="Proteomes" id="UP000198211">
    <property type="component" value="Unassembled WGS sequence"/>
</dbReference>
<comment type="caution">
    <text evidence="10">The sequence shown here is derived from an EMBL/GenBank/DDBJ whole genome shotgun (WGS) entry which is preliminary data.</text>
</comment>
<sequence>MKLIQVGTLAALITLVDGFSFPDLTTGITSVEQNAVYEEMDRDMSTNTFVASLFENGTDNYPFCDGTLITSEFILTTGHCLDSTPMSDVYASIGSKNRMGGGSPASEMIRVVQAFRHPLYNLSSDLMTGTPDVALLKLEKPSKLKPAVLGAADGSNNPPESEGYTLGWGMDNYDSVSDILQIASVKLITNAKCAKLFADANDLQTSLDESVICTVPGKGRDLCLANKGGPLLVNDVIVGMRSSLDDCSILPRTYARISYAVDFIDSVLEGKSVGNITDLLTAGTSAVLDAILLGLAEAEKTPLFKKIEAMNELMDSQIEQQSGASDLENISFVEQHPST</sequence>
<dbReference type="GO" id="GO:0005576">
    <property type="term" value="C:extracellular region"/>
    <property type="evidence" value="ECO:0007669"/>
    <property type="project" value="UniProtKB-SubCell"/>
</dbReference>
<comment type="similarity">
    <text evidence="2">Belongs to the peptidase S1 family.</text>
</comment>
<dbReference type="AlphaFoldDB" id="A0A225W477"/>
<gene>
    <name evidence="10" type="ORF">PHMEG_00014895</name>
</gene>
<dbReference type="PANTHER" id="PTHR24276">
    <property type="entry name" value="POLYSERASE-RELATED"/>
    <property type="match status" value="1"/>
</dbReference>
<keyword evidence="4 8" id="KW-0732">Signal</keyword>
<keyword evidence="5" id="KW-0843">Virulence</keyword>
<accession>A0A225W477</accession>
<evidence type="ECO:0000313" key="11">
    <source>
        <dbReference type="Proteomes" id="UP000198211"/>
    </source>
</evidence>
<evidence type="ECO:0000259" key="9">
    <source>
        <dbReference type="PROSITE" id="PS50240"/>
    </source>
</evidence>
<keyword evidence="3" id="KW-0964">Secreted</keyword>
<dbReference type="PANTHER" id="PTHR24276:SF98">
    <property type="entry name" value="FI18310P1-RELATED"/>
    <property type="match status" value="1"/>
</dbReference>
<reference evidence="11" key="1">
    <citation type="submission" date="2017-03" db="EMBL/GenBank/DDBJ databases">
        <title>Phytopthora megakarya and P. palmivora, two closely related causual agents of cacao black pod achieved similar genome size and gene model numbers by different mechanisms.</title>
        <authorList>
            <person name="Ali S."/>
            <person name="Shao J."/>
            <person name="Larry D.J."/>
            <person name="Kronmiller B."/>
            <person name="Shen D."/>
            <person name="Strem M.D."/>
            <person name="Melnick R.L."/>
            <person name="Guiltinan M.J."/>
            <person name="Tyler B.M."/>
            <person name="Meinhardt L.W."/>
            <person name="Bailey B.A."/>
        </authorList>
    </citation>
    <scope>NUCLEOTIDE SEQUENCE [LARGE SCALE GENOMIC DNA]</scope>
    <source>
        <strain evidence="11">zdho120</strain>
    </source>
</reference>
<protein>
    <recommendedName>
        <fullName evidence="9">Peptidase S1 domain-containing protein</fullName>
    </recommendedName>
</protein>
<comment type="subcellular location">
    <subcellularLocation>
        <location evidence="1">Secreted</location>
    </subcellularLocation>
</comment>
<dbReference type="InterPro" id="IPR009003">
    <property type="entry name" value="Peptidase_S1_PA"/>
</dbReference>
<organism evidence="10 11">
    <name type="scientific">Phytophthora megakarya</name>
    <dbReference type="NCBI Taxonomy" id="4795"/>
    <lineage>
        <taxon>Eukaryota</taxon>
        <taxon>Sar</taxon>
        <taxon>Stramenopiles</taxon>
        <taxon>Oomycota</taxon>
        <taxon>Peronosporomycetes</taxon>
        <taxon>Peronosporales</taxon>
        <taxon>Peronosporaceae</taxon>
        <taxon>Phytophthora</taxon>
    </lineage>
</organism>
<feature type="signal peptide" evidence="8">
    <location>
        <begin position="1"/>
        <end position="18"/>
    </location>
</feature>
<evidence type="ECO:0000256" key="1">
    <source>
        <dbReference type="ARBA" id="ARBA00004613"/>
    </source>
</evidence>
<name>A0A225W477_9STRA</name>
<feature type="chain" id="PRO_5013121569" description="Peptidase S1 domain-containing protein" evidence="8">
    <location>
        <begin position="19"/>
        <end position="339"/>
    </location>
</feature>
<evidence type="ECO:0000256" key="4">
    <source>
        <dbReference type="ARBA" id="ARBA00022729"/>
    </source>
</evidence>
<dbReference type="Gene3D" id="2.40.10.10">
    <property type="entry name" value="Trypsin-like serine proteases"/>
    <property type="match status" value="1"/>
</dbReference>
<dbReference type="Pfam" id="PF00089">
    <property type="entry name" value="Trypsin"/>
    <property type="match status" value="1"/>
</dbReference>
<dbReference type="SUPFAM" id="SSF50494">
    <property type="entry name" value="Trypsin-like serine proteases"/>
    <property type="match status" value="1"/>
</dbReference>
<dbReference type="InterPro" id="IPR050430">
    <property type="entry name" value="Peptidase_S1"/>
</dbReference>
<dbReference type="InterPro" id="IPR043504">
    <property type="entry name" value="Peptidase_S1_PA_chymotrypsin"/>
</dbReference>
<dbReference type="OrthoDB" id="122635at2759"/>
<dbReference type="InterPro" id="IPR001314">
    <property type="entry name" value="Peptidase_S1A"/>
</dbReference>
<keyword evidence="7" id="KW-0325">Glycoprotein</keyword>
<dbReference type="GO" id="GO:0006508">
    <property type="term" value="P:proteolysis"/>
    <property type="evidence" value="ECO:0007669"/>
    <property type="project" value="InterPro"/>
</dbReference>
<evidence type="ECO:0000256" key="3">
    <source>
        <dbReference type="ARBA" id="ARBA00022525"/>
    </source>
</evidence>
<evidence type="ECO:0000256" key="2">
    <source>
        <dbReference type="ARBA" id="ARBA00007664"/>
    </source>
</evidence>
<evidence type="ECO:0000256" key="5">
    <source>
        <dbReference type="ARBA" id="ARBA00023026"/>
    </source>
</evidence>